<protein>
    <submittedName>
        <fullName evidence="2">Uncharacterized protein</fullName>
    </submittedName>
</protein>
<dbReference type="EMBL" id="CAKOAT010196488">
    <property type="protein sequence ID" value="CAH8354624.1"/>
    <property type="molecule type" value="Genomic_DNA"/>
</dbReference>
<comment type="caution">
    <text evidence="2">The sequence shown here is derived from an EMBL/GenBank/DDBJ whole genome shotgun (WGS) entry which is preliminary data.</text>
</comment>
<organism evidence="2 3">
    <name type="scientific">Eruca vesicaria subsp. sativa</name>
    <name type="common">Garden rocket</name>
    <name type="synonym">Eruca sativa</name>
    <dbReference type="NCBI Taxonomy" id="29727"/>
    <lineage>
        <taxon>Eukaryota</taxon>
        <taxon>Viridiplantae</taxon>
        <taxon>Streptophyta</taxon>
        <taxon>Embryophyta</taxon>
        <taxon>Tracheophyta</taxon>
        <taxon>Spermatophyta</taxon>
        <taxon>Magnoliopsida</taxon>
        <taxon>eudicotyledons</taxon>
        <taxon>Gunneridae</taxon>
        <taxon>Pentapetalae</taxon>
        <taxon>rosids</taxon>
        <taxon>malvids</taxon>
        <taxon>Brassicales</taxon>
        <taxon>Brassicaceae</taxon>
        <taxon>Brassiceae</taxon>
        <taxon>Eruca</taxon>
    </lineage>
</organism>
<proteinExistence type="predicted"/>
<evidence type="ECO:0000313" key="3">
    <source>
        <dbReference type="Proteomes" id="UP001642260"/>
    </source>
</evidence>
<name>A0ABC8KEN8_ERUVS</name>
<reference evidence="2 3" key="1">
    <citation type="submission" date="2022-03" db="EMBL/GenBank/DDBJ databases">
        <authorList>
            <person name="Macdonald S."/>
            <person name="Ahmed S."/>
            <person name="Newling K."/>
        </authorList>
    </citation>
    <scope>NUCLEOTIDE SEQUENCE [LARGE SCALE GENOMIC DNA]</scope>
</reference>
<sequence length="114" mass="12538">MAIRDDEIQNLTDGDVEETDILQDEFIVEPDDITQAEETGVKSVTIGEEDKKKGARKVLFRQWVMVGTSRKKFVQAVLSPCKRTNAKTGTSQGDGTKQVEAKGPSNPKPSSTKQ</sequence>
<evidence type="ECO:0000313" key="2">
    <source>
        <dbReference type="EMBL" id="CAH8354624.1"/>
    </source>
</evidence>
<gene>
    <name evidence="2" type="ORF">ERUC_LOCUS20379</name>
</gene>
<evidence type="ECO:0000256" key="1">
    <source>
        <dbReference type="SAM" id="MobiDB-lite"/>
    </source>
</evidence>
<keyword evidence="3" id="KW-1185">Reference proteome</keyword>
<accession>A0ABC8KEN8</accession>
<dbReference type="Proteomes" id="UP001642260">
    <property type="component" value="Unassembled WGS sequence"/>
</dbReference>
<feature type="region of interest" description="Disordered" evidence="1">
    <location>
        <begin position="81"/>
        <end position="114"/>
    </location>
</feature>
<feature type="compositionally biased region" description="Polar residues" evidence="1">
    <location>
        <begin position="86"/>
        <end position="95"/>
    </location>
</feature>
<dbReference type="AlphaFoldDB" id="A0ABC8KEN8"/>